<feature type="compositionally biased region" description="Polar residues" evidence="4">
    <location>
        <begin position="25"/>
        <end position="42"/>
    </location>
</feature>
<evidence type="ECO:0000313" key="6">
    <source>
        <dbReference type="Proteomes" id="UP000626092"/>
    </source>
</evidence>
<feature type="region of interest" description="Disordered" evidence="4">
    <location>
        <begin position="1"/>
        <end position="119"/>
    </location>
</feature>
<evidence type="ECO:0000256" key="1">
    <source>
        <dbReference type="ARBA" id="ARBA00009778"/>
    </source>
</evidence>
<reference evidence="5" key="1">
    <citation type="submission" date="2019-11" db="EMBL/GenBank/DDBJ databases">
        <authorList>
            <person name="Liu Y."/>
            <person name="Hou J."/>
            <person name="Li T.-Q."/>
            <person name="Guan C.-H."/>
            <person name="Wu X."/>
            <person name="Wu H.-Z."/>
            <person name="Ling F."/>
            <person name="Zhang R."/>
            <person name="Shi X.-G."/>
            <person name="Ren J.-P."/>
            <person name="Chen E.-F."/>
            <person name="Sun J.-M."/>
        </authorList>
    </citation>
    <scope>NUCLEOTIDE SEQUENCE</scope>
    <source>
        <strain evidence="5">Adult_tree_wgs_1</strain>
        <tissue evidence="5">Leaves</tissue>
    </source>
</reference>
<comment type="caution">
    <text evidence="5">The sequence shown here is derived from an EMBL/GenBank/DDBJ whole genome shotgun (WGS) entry which is preliminary data.</text>
</comment>
<evidence type="ECO:0000256" key="2">
    <source>
        <dbReference type="ARBA" id="ARBA00023054"/>
    </source>
</evidence>
<sequence>MQTPKARNNSTEAPQKISPRVVRQLKTTTIETAPTSSSNGASKTPKDRSPKVTERKSPRSPASELQKKRPSRISVLQSQISQLQEDLKKAKDELSSSESSKRKAEEDAEDSKKQLISVSSELEESQKQLLEISAANEIQQLKDQLQLVAESNAEQTKRLELSKEELQAVKENLAESLSLVEDMKTQLSECKELEAQAQELVGETLLQLETAKMTIETLRLDGFKAKEAYNCLSSDLDQSRARVEFLEGLIGDLNASGDNELECEITEVEKKRGKSMELEAELASVKAELVRLRTALETAEIRYHEEQIQSTIRIRSADEMAERIKSASSLRETELEEEVNKTKAEIEELKANLMDKETELQGISEENEALHMKLGKNILSQREFELEKELKKLKENVEDLKGNLMDKETELQHISQENEMLKSEIKGRETDKGKANDEIFVEVEAARAAEREALMKLGYMTEEADKSSRRAARVAEQLAAAQAVTSEMETELRRLKVQSDQWRKAAEAAASILSTGNNGNFVGRGGKYGSPESEDNDDDLLKKKNGNVLKKFGVLWKKPQQK</sequence>
<dbReference type="PANTHER" id="PTHR34224">
    <property type="entry name" value="INTERACTOR OF CONSTITUTIVE ACTIVE ROPS 2, CHLOROPLASTIC-RELATED"/>
    <property type="match status" value="1"/>
</dbReference>
<dbReference type="EMBL" id="WJXA01000001">
    <property type="protein sequence ID" value="KAF7154691.1"/>
    <property type="molecule type" value="Genomic_DNA"/>
</dbReference>
<keyword evidence="6" id="KW-1185">Reference proteome</keyword>
<dbReference type="PANTHER" id="PTHR34224:SF18">
    <property type="entry name" value="INTERACTOR OF CONSTITUTIVE ACTIVE ROPS 3"/>
    <property type="match status" value="1"/>
</dbReference>
<organism evidence="5 6">
    <name type="scientific">Rhododendron simsii</name>
    <name type="common">Sims's rhododendron</name>
    <dbReference type="NCBI Taxonomy" id="118357"/>
    <lineage>
        <taxon>Eukaryota</taxon>
        <taxon>Viridiplantae</taxon>
        <taxon>Streptophyta</taxon>
        <taxon>Embryophyta</taxon>
        <taxon>Tracheophyta</taxon>
        <taxon>Spermatophyta</taxon>
        <taxon>Magnoliopsida</taxon>
        <taxon>eudicotyledons</taxon>
        <taxon>Gunneridae</taxon>
        <taxon>Pentapetalae</taxon>
        <taxon>asterids</taxon>
        <taxon>Ericales</taxon>
        <taxon>Ericaceae</taxon>
        <taxon>Ericoideae</taxon>
        <taxon>Rhodoreae</taxon>
        <taxon>Rhododendron</taxon>
    </lineage>
</organism>
<dbReference type="InterPro" id="IPR029688">
    <property type="entry name" value="ICR"/>
</dbReference>
<dbReference type="Proteomes" id="UP000626092">
    <property type="component" value="Unassembled WGS sequence"/>
</dbReference>
<comment type="similarity">
    <text evidence="1">Belongs to the ICR family.</text>
</comment>
<protein>
    <recommendedName>
        <fullName evidence="7">Interactor of constitutive active ROPs 3</fullName>
    </recommendedName>
</protein>
<feature type="compositionally biased region" description="Low complexity" evidence="4">
    <location>
        <begin position="72"/>
        <end position="84"/>
    </location>
</feature>
<evidence type="ECO:0000256" key="4">
    <source>
        <dbReference type="SAM" id="MobiDB-lite"/>
    </source>
</evidence>
<feature type="region of interest" description="Disordered" evidence="4">
    <location>
        <begin position="515"/>
        <end position="542"/>
    </location>
</feature>
<keyword evidence="2 3" id="KW-0175">Coiled coil</keyword>
<feature type="compositionally biased region" description="Basic and acidic residues" evidence="4">
    <location>
        <begin position="85"/>
        <end position="113"/>
    </location>
</feature>
<evidence type="ECO:0000313" key="5">
    <source>
        <dbReference type="EMBL" id="KAF7154691.1"/>
    </source>
</evidence>
<dbReference type="AlphaFoldDB" id="A0A834HVD4"/>
<feature type="compositionally biased region" description="Basic and acidic residues" evidence="4">
    <location>
        <begin position="44"/>
        <end position="57"/>
    </location>
</feature>
<evidence type="ECO:0000256" key="3">
    <source>
        <dbReference type="SAM" id="Coils"/>
    </source>
</evidence>
<proteinExistence type="inferred from homology"/>
<gene>
    <name evidence="5" type="ORF">RHSIM_Rhsim01G0220900</name>
</gene>
<feature type="compositionally biased region" description="Polar residues" evidence="4">
    <location>
        <begin position="1"/>
        <end position="13"/>
    </location>
</feature>
<feature type="coiled-coil region" evidence="3">
    <location>
        <begin position="268"/>
        <end position="424"/>
    </location>
</feature>
<name>A0A834HVD4_RHOSS</name>
<dbReference type="OrthoDB" id="1932291at2759"/>
<accession>A0A834HVD4</accession>
<evidence type="ECO:0008006" key="7">
    <source>
        <dbReference type="Google" id="ProtNLM"/>
    </source>
</evidence>